<dbReference type="SUPFAM" id="SSF51695">
    <property type="entry name" value="PLC-like phosphodiesterases"/>
    <property type="match status" value="1"/>
</dbReference>
<keyword evidence="3" id="KW-1185">Reference proteome</keyword>
<feature type="domain" description="GP-PDE" evidence="1">
    <location>
        <begin position="13"/>
        <end position="260"/>
    </location>
</feature>
<sequence length="269" mass="30555">MHKKNILPNAQRPLLFAHRGVSSLAPENTMAAFKKVKELGIPGVELDVHLTKSGELVVIHDESVKRTGRLYDGKTVQDAPDKDVERMTWEEVRQYDFGISFSPEFAGERIPLLADVLELLGPETYVDIEIKIDTMNVKPVTEKTYEVLQEELRKHPENPDRFLVSSFNPLAVRYFAKLCSTIPVSLIYDSNPEAPFYIRGGRGKLFCNPDVLKPCWKDYRTAKKESWVWTVDSTEIARSMLDKGATGLISNRPQDLLPLVRQAQEKNKA</sequence>
<dbReference type="eggNOG" id="COG0584">
    <property type="taxonomic scope" value="Bacteria"/>
</dbReference>
<evidence type="ECO:0000313" key="3">
    <source>
        <dbReference type="Proteomes" id="UP000014541"/>
    </source>
</evidence>
<dbReference type="AlphaFoldDB" id="S3KGP1"/>
<organism evidence="2 3">
    <name type="scientific">Treponema maltophilum ATCC 51939</name>
    <dbReference type="NCBI Taxonomy" id="1125699"/>
    <lineage>
        <taxon>Bacteria</taxon>
        <taxon>Pseudomonadati</taxon>
        <taxon>Spirochaetota</taxon>
        <taxon>Spirochaetia</taxon>
        <taxon>Spirochaetales</taxon>
        <taxon>Treponemataceae</taxon>
        <taxon>Treponema</taxon>
    </lineage>
</organism>
<dbReference type="OrthoDB" id="384721at2"/>
<dbReference type="PANTHER" id="PTHR46211:SF14">
    <property type="entry name" value="GLYCEROPHOSPHODIESTER PHOSPHODIESTERASE"/>
    <property type="match status" value="1"/>
</dbReference>
<dbReference type="PROSITE" id="PS51704">
    <property type="entry name" value="GP_PDE"/>
    <property type="match status" value="1"/>
</dbReference>
<dbReference type="Gene3D" id="3.20.20.190">
    <property type="entry name" value="Phosphatidylinositol (PI) phosphodiesterase"/>
    <property type="match status" value="1"/>
</dbReference>
<dbReference type="RefSeq" id="WP_016526008.1">
    <property type="nucleotide sequence ID" value="NZ_KE332518.1"/>
</dbReference>
<gene>
    <name evidence="2" type="ORF">HMPREF9194_01743</name>
</gene>
<reference evidence="2 3" key="1">
    <citation type="submission" date="2013-04" db="EMBL/GenBank/DDBJ databases">
        <title>The Genome Sequence of Treponema maltophilum ATCC 51939.</title>
        <authorList>
            <consortium name="The Broad Institute Genomics Platform"/>
            <person name="Earl A."/>
            <person name="Ward D."/>
            <person name="Feldgarden M."/>
            <person name="Gevers D."/>
            <person name="Leonetti C."/>
            <person name="Blanton J.M."/>
            <person name="Dewhirst F.E."/>
            <person name="Izard J."/>
            <person name="Walker B."/>
            <person name="Young S."/>
            <person name="Zeng Q."/>
            <person name="Gargeya S."/>
            <person name="Fitzgerald M."/>
            <person name="Haas B."/>
            <person name="Abouelleil A."/>
            <person name="Allen A.W."/>
            <person name="Alvarado L."/>
            <person name="Arachchi H.M."/>
            <person name="Berlin A.M."/>
            <person name="Chapman S.B."/>
            <person name="Gainer-Dewar J."/>
            <person name="Goldberg J."/>
            <person name="Griggs A."/>
            <person name="Gujja S."/>
            <person name="Hansen M."/>
            <person name="Howarth C."/>
            <person name="Imamovic A."/>
            <person name="Ireland A."/>
            <person name="Larimer J."/>
            <person name="McCowan C."/>
            <person name="Murphy C."/>
            <person name="Pearson M."/>
            <person name="Poon T.W."/>
            <person name="Priest M."/>
            <person name="Roberts A."/>
            <person name="Saif S."/>
            <person name="Shea T."/>
            <person name="Sisk P."/>
            <person name="Sykes S."/>
            <person name="Wortman J."/>
            <person name="Nusbaum C."/>
            <person name="Birren B."/>
        </authorList>
    </citation>
    <scope>NUCLEOTIDE SEQUENCE [LARGE SCALE GENOMIC DNA]</scope>
    <source>
        <strain evidence="2 3">ATCC 51939</strain>
    </source>
</reference>
<dbReference type="GO" id="GO:0006629">
    <property type="term" value="P:lipid metabolic process"/>
    <property type="evidence" value="ECO:0007669"/>
    <property type="project" value="InterPro"/>
</dbReference>
<dbReference type="Proteomes" id="UP000014541">
    <property type="component" value="Unassembled WGS sequence"/>
</dbReference>
<dbReference type="Pfam" id="PF03009">
    <property type="entry name" value="GDPD"/>
    <property type="match status" value="1"/>
</dbReference>
<dbReference type="GO" id="GO:0008081">
    <property type="term" value="F:phosphoric diester hydrolase activity"/>
    <property type="evidence" value="ECO:0007669"/>
    <property type="project" value="InterPro"/>
</dbReference>
<dbReference type="HOGENOM" id="CLU_030006_3_3_12"/>
<name>S3KGP1_TREMA</name>
<evidence type="ECO:0000259" key="1">
    <source>
        <dbReference type="PROSITE" id="PS51704"/>
    </source>
</evidence>
<comment type="caution">
    <text evidence="2">The sequence shown here is derived from an EMBL/GenBank/DDBJ whole genome shotgun (WGS) entry which is preliminary data.</text>
</comment>
<proteinExistence type="predicted"/>
<dbReference type="STRING" id="1125699.HMPREF9194_01743"/>
<dbReference type="InterPro" id="IPR030395">
    <property type="entry name" value="GP_PDE_dom"/>
</dbReference>
<dbReference type="EMBL" id="ATFF01000006">
    <property type="protein sequence ID" value="EPF31397.1"/>
    <property type="molecule type" value="Genomic_DNA"/>
</dbReference>
<dbReference type="PATRIC" id="fig|1125699.3.peg.1759"/>
<dbReference type="InterPro" id="IPR017946">
    <property type="entry name" value="PLC-like_Pdiesterase_TIM-brl"/>
</dbReference>
<dbReference type="PANTHER" id="PTHR46211">
    <property type="entry name" value="GLYCEROPHOSPHORYL DIESTER PHOSPHODIESTERASE"/>
    <property type="match status" value="1"/>
</dbReference>
<evidence type="ECO:0000313" key="2">
    <source>
        <dbReference type="EMBL" id="EPF31397.1"/>
    </source>
</evidence>
<protein>
    <recommendedName>
        <fullName evidence="1">GP-PDE domain-containing protein</fullName>
    </recommendedName>
</protein>
<accession>S3KGP1</accession>